<dbReference type="RefSeq" id="XP_037191313.1">
    <property type="nucleotide sequence ID" value="XM_037336103.1"/>
</dbReference>
<sequence>MPSSGKRDGGRSLTPKERPTNAVKTRPSNSNSGEQSALQKLSSNDQVKKSEDSKNKGSSSSGTNEISKEESLKKLEDQIKDTDVMINKFNRWVERDPKAVKDVEDAMALRQGLRIAKRHLEKQIMAKEKFQELTKTKKFEEDIKTYRETLQKV</sequence>
<feature type="compositionally biased region" description="Polar residues" evidence="1">
    <location>
        <begin position="22"/>
        <end position="45"/>
    </location>
</feature>
<feature type="region of interest" description="Disordered" evidence="1">
    <location>
        <begin position="1"/>
        <end position="79"/>
    </location>
</feature>
<dbReference type="GeneID" id="59259795"/>
<dbReference type="AlphaFoldDB" id="A0A8H6ARM6"/>
<gene>
    <name evidence="2" type="ORF">Bfra_005726</name>
</gene>
<organism evidence="2 3">
    <name type="scientific">Botrytis fragariae</name>
    <dbReference type="NCBI Taxonomy" id="1964551"/>
    <lineage>
        <taxon>Eukaryota</taxon>
        <taxon>Fungi</taxon>
        <taxon>Dikarya</taxon>
        <taxon>Ascomycota</taxon>
        <taxon>Pezizomycotina</taxon>
        <taxon>Leotiomycetes</taxon>
        <taxon>Helotiales</taxon>
        <taxon>Sclerotiniaceae</taxon>
        <taxon>Botrytis</taxon>
    </lineage>
</organism>
<accession>A0A8H6ARM6</accession>
<evidence type="ECO:0000256" key="1">
    <source>
        <dbReference type="SAM" id="MobiDB-lite"/>
    </source>
</evidence>
<name>A0A8H6ARM6_9HELO</name>
<proteinExistence type="predicted"/>
<feature type="compositionally biased region" description="Basic and acidic residues" evidence="1">
    <location>
        <begin position="1"/>
        <end position="19"/>
    </location>
</feature>
<feature type="compositionally biased region" description="Basic and acidic residues" evidence="1">
    <location>
        <begin position="46"/>
        <end position="55"/>
    </location>
</feature>
<dbReference type="Proteomes" id="UP000531561">
    <property type="component" value="Unassembled WGS sequence"/>
</dbReference>
<comment type="caution">
    <text evidence="2">The sequence shown here is derived from an EMBL/GenBank/DDBJ whole genome shotgun (WGS) entry which is preliminary data.</text>
</comment>
<keyword evidence="3" id="KW-1185">Reference proteome</keyword>
<dbReference type="OrthoDB" id="10525959at2759"/>
<dbReference type="EMBL" id="JABFCT010000010">
    <property type="protein sequence ID" value="KAF5872367.1"/>
    <property type="molecule type" value="Genomic_DNA"/>
</dbReference>
<feature type="compositionally biased region" description="Basic and acidic residues" evidence="1">
    <location>
        <begin position="66"/>
        <end position="79"/>
    </location>
</feature>
<evidence type="ECO:0000313" key="3">
    <source>
        <dbReference type="Proteomes" id="UP000531561"/>
    </source>
</evidence>
<evidence type="ECO:0000313" key="2">
    <source>
        <dbReference type="EMBL" id="KAF5872367.1"/>
    </source>
</evidence>
<protein>
    <submittedName>
        <fullName evidence="2">Uncharacterized protein</fullName>
    </submittedName>
</protein>
<reference evidence="2 3" key="1">
    <citation type="journal article" date="2020" name="Phytopathology">
        <title>A high-quality genome resource of Botrytis fragariae, a new and rapidly spreading fungal pathogen causing strawberry gray mold in the U.S.A.</title>
        <authorList>
            <person name="Wu Y."/>
            <person name="Saski C.A."/>
            <person name="Schnabel G."/>
            <person name="Xiao S."/>
            <person name="Hu M."/>
        </authorList>
    </citation>
    <scope>NUCLEOTIDE SEQUENCE [LARGE SCALE GENOMIC DNA]</scope>
    <source>
        <strain evidence="2 3">BVB16</strain>
    </source>
</reference>